<dbReference type="CDD" id="cd07377">
    <property type="entry name" value="WHTH_GntR"/>
    <property type="match status" value="1"/>
</dbReference>
<dbReference type="SMART" id="SM00345">
    <property type="entry name" value="HTH_GNTR"/>
    <property type="match status" value="1"/>
</dbReference>
<dbReference type="Gene3D" id="1.10.10.10">
    <property type="entry name" value="Winged helix-like DNA-binding domain superfamily/Winged helix DNA-binding domain"/>
    <property type="match status" value="1"/>
</dbReference>
<dbReference type="Gene3D" id="3.40.50.2300">
    <property type="match status" value="2"/>
</dbReference>
<dbReference type="EMBL" id="JBHUDZ010000005">
    <property type="protein sequence ID" value="MFD1602098.1"/>
    <property type="molecule type" value="Genomic_DNA"/>
</dbReference>
<evidence type="ECO:0000256" key="3">
    <source>
        <dbReference type="ARBA" id="ARBA00023163"/>
    </source>
</evidence>
<dbReference type="PANTHER" id="PTHR38445:SF10">
    <property type="entry name" value="GNTR-FAMILY TRANSCRIPTIONAL REGULATOR"/>
    <property type="match status" value="1"/>
</dbReference>
<dbReference type="SUPFAM" id="SSF46785">
    <property type="entry name" value="Winged helix' DNA-binding domain"/>
    <property type="match status" value="1"/>
</dbReference>
<dbReference type="Proteomes" id="UP001597138">
    <property type="component" value="Unassembled WGS sequence"/>
</dbReference>
<dbReference type="InterPro" id="IPR036388">
    <property type="entry name" value="WH-like_DNA-bd_sf"/>
</dbReference>
<dbReference type="Pfam" id="PF00392">
    <property type="entry name" value="GntR"/>
    <property type="match status" value="1"/>
</dbReference>
<accession>A0ABW4H9I2</accession>
<evidence type="ECO:0000259" key="4">
    <source>
        <dbReference type="PROSITE" id="PS50949"/>
    </source>
</evidence>
<dbReference type="PROSITE" id="PS50949">
    <property type="entry name" value="HTH_GNTR"/>
    <property type="match status" value="1"/>
</dbReference>
<proteinExistence type="predicted"/>
<dbReference type="InterPro" id="IPR036390">
    <property type="entry name" value="WH_DNA-bd_sf"/>
</dbReference>
<keyword evidence="3" id="KW-0804">Transcription</keyword>
<evidence type="ECO:0000256" key="2">
    <source>
        <dbReference type="ARBA" id="ARBA00023125"/>
    </source>
</evidence>
<keyword evidence="2" id="KW-0238">DNA-binding</keyword>
<comment type="caution">
    <text evidence="5">The sequence shown here is derived from an EMBL/GenBank/DDBJ whole genome shotgun (WGS) entry which is preliminary data.</text>
</comment>
<keyword evidence="6" id="KW-1185">Reference proteome</keyword>
<keyword evidence="1" id="KW-0805">Transcription regulation</keyword>
<reference evidence="6" key="1">
    <citation type="journal article" date="2019" name="Int. J. Syst. Evol. Microbiol.">
        <title>The Global Catalogue of Microorganisms (GCM) 10K type strain sequencing project: providing services to taxonomists for standard genome sequencing and annotation.</title>
        <authorList>
            <consortium name="The Broad Institute Genomics Platform"/>
            <consortium name="The Broad Institute Genome Sequencing Center for Infectious Disease"/>
            <person name="Wu L."/>
            <person name="Ma J."/>
        </authorList>
    </citation>
    <scope>NUCLEOTIDE SEQUENCE [LARGE SCALE GENOMIC DNA]</scope>
    <source>
        <strain evidence="6">CCUG 70865</strain>
    </source>
</reference>
<dbReference type="PANTHER" id="PTHR38445">
    <property type="entry name" value="HTH-TYPE TRANSCRIPTIONAL REPRESSOR YTRA"/>
    <property type="match status" value="1"/>
</dbReference>
<organism evidence="5 6">
    <name type="scientific">Flavobacterium artemisiae</name>
    <dbReference type="NCBI Taxonomy" id="2126556"/>
    <lineage>
        <taxon>Bacteria</taxon>
        <taxon>Pseudomonadati</taxon>
        <taxon>Bacteroidota</taxon>
        <taxon>Flavobacteriia</taxon>
        <taxon>Flavobacteriales</taxon>
        <taxon>Flavobacteriaceae</taxon>
        <taxon>Flavobacterium</taxon>
    </lineage>
</organism>
<dbReference type="RefSeq" id="WP_379816660.1">
    <property type="nucleotide sequence ID" value="NZ_JBHUDZ010000005.1"/>
</dbReference>
<evidence type="ECO:0000313" key="6">
    <source>
        <dbReference type="Proteomes" id="UP001597138"/>
    </source>
</evidence>
<name>A0ABW4H9I2_9FLAO</name>
<feature type="domain" description="HTH gntR-type" evidence="4">
    <location>
        <begin position="18"/>
        <end position="86"/>
    </location>
</feature>
<evidence type="ECO:0000256" key="1">
    <source>
        <dbReference type="ARBA" id="ARBA00023015"/>
    </source>
</evidence>
<sequence>MPKEEEKFEFIINHESDIPKYQQLVDGITNAIAENILQKGDLLPSVNVICKTYQLSRDTVFKAYSILKDQNVIDSVPNKGYYVAGETRKVLLVLDTFKAYKEVLYHSFVNNLPDNVITDVQFHHYNIDVFKTIINNGIGKYYKYVVMNFDHAAIPPALSAISKDKLLLIDWNIRAEKANNYIFQDFGSAFYDALIDAEDLFKKYKKIVFLYPDFTNHPWETVEYFKKFCADFGFENEITTNSKKFQIEKGIAYISVSDRILGEFLEQCKEKDFEPGKDVGFLSYNETPMKKFIYKGISVVSTDFKEMGTKAAAFITHDEETKCYVPTKLILRESL</sequence>
<gene>
    <name evidence="5" type="ORF">ACFSC2_05025</name>
</gene>
<dbReference type="SUPFAM" id="SSF53822">
    <property type="entry name" value="Periplasmic binding protein-like I"/>
    <property type="match status" value="1"/>
</dbReference>
<dbReference type="InterPro" id="IPR000524">
    <property type="entry name" value="Tscrpt_reg_HTH_GntR"/>
</dbReference>
<protein>
    <submittedName>
        <fullName evidence="5">GntR family transcriptional regulator</fullName>
    </submittedName>
</protein>
<evidence type="ECO:0000313" key="5">
    <source>
        <dbReference type="EMBL" id="MFD1602098.1"/>
    </source>
</evidence>
<dbReference type="InterPro" id="IPR028082">
    <property type="entry name" value="Peripla_BP_I"/>
</dbReference>